<organism evidence="3 4">
    <name type="scientific">Aphanomyces stellatus</name>
    <dbReference type="NCBI Taxonomy" id="120398"/>
    <lineage>
        <taxon>Eukaryota</taxon>
        <taxon>Sar</taxon>
        <taxon>Stramenopiles</taxon>
        <taxon>Oomycota</taxon>
        <taxon>Saprolegniomycetes</taxon>
        <taxon>Saprolegniales</taxon>
        <taxon>Verrucalvaceae</taxon>
        <taxon>Aphanomyces</taxon>
    </lineage>
</organism>
<keyword evidence="1" id="KW-1133">Transmembrane helix</keyword>
<reference evidence="3 4" key="1">
    <citation type="submission" date="2019-03" db="EMBL/GenBank/DDBJ databases">
        <authorList>
            <person name="Gaulin E."/>
            <person name="Dumas B."/>
        </authorList>
    </citation>
    <scope>NUCLEOTIDE SEQUENCE [LARGE SCALE GENOMIC DNA]</scope>
    <source>
        <strain evidence="3">CBS 568.67</strain>
    </source>
</reference>
<dbReference type="AlphaFoldDB" id="A0A485LBH3"/>
<feature type="transmembrane region" description="Helical" evidence="1">
    <location>
        <begin position="743"/>
        <end position="761"/>
    </location>
</feature>
<evidence type="ECO:0000313" key="2">
    <source>
        <dbReference type="EMBL" id="KAF0691252.1"/>
    </source>
</evidence>
<name>A0A485LBH3_9STRA</name>
<feature type="transmembrane region" description="Helical" evidence="1">
    <location>
        <begin position="709"/>
        <end position="731"/>
    </location>
</feature>
<accession>A0A485LBH3</accession>
<feature type="transmembrane region" description="Helical" evidence="1">
    <location>
        <begin position="541"/>
        <end position="561"/>
    </location>
</feature>
<keyword evidence="1" id="KW-0472">Membrane</keyword>
<keyword evidence="1" id="KW-0812">Transmembrane</keyword>
<dbReference type="EMBL" id="CAADRA010006192">
    <property type="protein sequence ID" value="VFT94237.1"/>
    <property type="molecule type" value="Genomic_DNA"/>
</dbReference>
<keyword evidence="4" id="KW-1185">Reference proteome</keyword>
<gene>
    <name evidence="3" type="primary">Aste57867_17484</name>
    <name evidence="2" type="ORF">As57867_017424</name>
    <name evidence="3" type="ORF">ASTE57867_17484</name>
</gene>
<dbReference type="OrthoDB" id="79122at2759"/>
<dbReference type="Proteomes" id="UP000332933">
    <property type="component" value="Unassembled WGS sequence"/>
</dbReference>
<sequence length="826" mass="91427">MQLTQETINMDGTFDATNAVVQFAANYGAQMQHTDLATVEASVAGLRVTDPCLVPWIFTQYCFVDFNRRWELANSATRLRRCQQHMTTNGAVYLESMLRNIDFSVFQTCWGHAFDVAVGQELSRSDAGQAWMKNVTRSPKLALASEVAYWHSVGITIFNTQWQNFKQMGLINSYAIQSAYNSLFPMTLQTQNAAFRLPKQTTFKMYWGFANDFVAVSLNSSAINGRSLVRSSPVFAFRNTTAQTMLASNGTLASPLPSGLVLIQDAIGPFGSIDMWSLSPPAALTNAVHTIVTSLRQTLTRNAVVENVTAQVAYASLTDGSSGLYPAPQSWIDLGHCTIGGSVLCPQMLVSSCITPALGLKPYLSFSMVCSEYINYITLTPVRQTIVAAITLAGLTNVTTDERNAICVQDPGFYGVCISYLGETALFVQHFMNVSALDALVQHANAAVQAVGFELIQYGAVDMLSPVQLDRLLLFNPLDSRFDMYAWMFMVEWALGIREAVRFEGDHGALTVVTEPLQPLQQEVNVAEFPSSVAFYMRGTVTYVTGIMIALFSLALVYALVSRGYVEVLNLLELQRVGAIVWIGRPILCVRSLTALGMLASATVHLDTTGNISMFTEPPNPWYKTLLSANEVTWLVAIVNDIAMSVTKDYTSYYATINSILVWIIAFVLSYTSPIQHAVEIDKQCHVVHVDFQVECTSAVVQIGAPTRLVTLMCIAWTCNVTCYVVTRIVLGRERLQTNAVHSIFLYAGAKYLFLISPWVHNDIYYMDRMSGLLNGLLTIERENVIYGLDVKLWHMFRIDVHRDATIVATNPMHKASKYAIPLAMT</sequence>
<dbReference type="EMBL" id="VJMH01006171">
    <property type="protein sequence ID" value="KAF0691252.1"/>
    <property type="molecule type" value="Genomic_DNA"/>
</dbReference>
<proteinExistence type="predicted"/>
<evidence type="ECO:0000313" key="4">
    <source>
        <dbReference type="Proteomes" id="UP000332933"/>
    </source>
</evidence>
<protein>
    <submittedName>
        <fullName evidence="3">Aste57867_17484 protein</fullName>
    </submittedName>
</protein>
<evidence type="ECO:0000256" key="1">
    <source>
        <dbReference type="SAM" id="Phobius"/>
    </source>
</evidence>
<reference evidence="2" key="2">
    <citation type="submission" date="2019-06" db="EMBL/GenBank/DDBJ databases">
        <title>Genomics analysis of Aphanomyces spp. identifies a new class of oomycete effector associated with host adaptation.</title>
        <authorList>
            <person name="Gaulin E."/>
        </authorList>
    </citation>
    <scope>NUCLEOTIDE SEQUENCE</scope>
    <source>
        <strain evidence="2">CBS 578.67</strain>
    </source>
</reference>
<evidence type="ECO:0000313" key="3">
    <source>
        <dbReference type="EMBL" id="VFT94237.1"/>
    </source>
</evidence>
<feature type="transmembrane region" description="Helical" evidence="1">
    <location>
        <begin position="652"/>
        <end position="671"/>
    </location>
</feature>